<name>A0A316AYN4_9ACTN</name>
<accession>A0A316AYN4</accession>
<proteinExistence type="predicted"/>
<gene>
    <name evidence="1" type="ORF">BXY45_1035</name>
</gene>
<dbReference type="Gene3D" id="3.90.180.10">
    <property type="entry name" value="Medium-chain alcohol dehydrogenases, catalytic domain"/>
    <property type="match status" value="1"/>
</dbReference>
<reference evidence="1 2" key="1">
    <citation type="submission" date="2018-03" db="EMBL/GenBank/DDBJ databases">
        <title>Genomic Encyclopedia of Archaeal and Bacterial Type Strains, Phase II (KMG-II): from individual species to whole genera.</title>
        <authorList>
            <person name="Goeker M."/>
        </authorList>
    </citation>
    <scope>NUCLEOTIDE SEQUENCE [LARGE SCALE GENOMIC DNA]</scope>
    <source>
        <strain evidence="1 2">DSM 44889</strain>
    </source>
</reference>
<dbReference type="AlphaFoldDB" id="A0A316AYN4"/>
<protein>
    <recommendedName>
        <fullName evidence="3">Zinc-binding dehydrogenase</fullName>
    </recommendedName>
</protein>
<evidence type="ECO:0008006" key="3">
    <source>
        <dbReference type="Google" id="ProtNLM"/>
    </source>
</evidence>
<keyword evidence="2" id="KW-1185">Reference proteome</keyword>
<evidence type="ECO:0000313" key="2">
    <source>
        <dbReference type="Proteomes" id="UP000245469"/>
    </source>
</evidence>
<organism evidence="1 2">
    <name type="scientific">Quadrisphaera granulorum</name>
    <dbReference type="NCBI Taxonomy" id="317664"/>
    <lineage>
        <taxon>Bacteria</taxon>
        <taxon>Bacillati</taxon>
        <taxon>Actinomycetota</taxon>
        <taxon>Actinomycetes</taxon>
        <taxon>Kineosporiales</taxon>
        <taxon>Kineosporiaceae</taxon>
        <taxon>Quadrisphaera</taxon>
    </lineage>
</organism>
<evidence type="ECO:0000313" key="1">
    <source>
        <dbReference type="EMBL" id="PWJ55337.1"/>
    </source>
</evidence>
<dbReference type="EMBL" id="QGDQ01000003">
    <property type="protein sequence ID" value="PWJ55337.1"/>
    <property type="molecule type" value="Genomic_DNA"/>
</dbReference>
<comment type="caution">
    <text evidence="1">The sequence shown here is derived from an EMBL/GenBank/DDBJ whole genome shotgun (WGS) entry which is preliminary data.</text>
</comment>
<dbReference type="Proteomes" id="UP000245469">
    <property type="component" value="Unassembled WGS sequence"/>
</dbReference>
<sequence length="97" mass="9855">MAGVPDLAGLALAAVGGAPVAPLAGLAAGQHVQALPEDRAGYAGDHPATIRLAQEGKVDLAPFITHRIGLDELVDVGYDTLLHRTETAVKILVSPTA</sequence>